<dbReference type="Pfam" id="PF12329">
    <property type="entry name" value="TMF_DNA_bd"/>
    <property type="match status" value="1"/>
</dbReference>
<dbReference type="PANTHER" id="PTHR46515">
    <property type="entry name" value="TATA ELEMENT MODULATORY FACTOR TMF1"/>
    <property type="match status" value="1"/>
</dbReference>
<dbReference type="Proteomes" id="UP001211907">
    <property type="component" value="Unassembled WGS sequence"/>
</dbReference>
<feature type="region of interest" description="Disordered" evidence="5">
    <location>
        <begin position="147"/>
        <end position="168"/>
    </location>
</feature>
<feature type="coiled-coil region" evidence="4">
    <location>
        <begin position="770"/>
        <end position="818"/>
    </location>
</feature>
<feature type="coiled-coil region" evidence="4">
    <location>
        <begin position="843"/>
        <end position="870"/>
    </location>
</feature>
<evidence type="ECO:0000259" key="6">
    <source>
        <dbReference type="Pfam" id="PF12325"/>
    </source>
</evidence>
<gene>
    <name evidence="7" type="primary">TMF1_1</name>
    <name evidence="7" type="ORF">HK100_006216</name>
</gene>
<dbReference type="GO" id="GO:0005794">
    <property type="term" value="C:Golgi apparatus"/>
    <property type="evidence" value="ECO:0007669"/>
    <property type="project" value="UniProtKB-SubCell"/>
</dbReference>
<feature type="domain" description="TATA element modulatory factor 1 TATA binding" evidence="6">
    <location>
        <begin position="765"/>
        <end position="871"/>
    </location>
</feature>
<keyword evidence="3 4" id="KW-0175">Coiled coil</keyword>
<evidence type="ECO:0000256" key="5">
    <source>
        <dbReference type="SAM" id="MobiDB-lite"/>
    </source>
</evidence>
<dbReference type="InterPro" id="IPR022092">
    <property type="entry name" value="TMF_DNA-bd"/>
</dbReference>
<sequence length="876" mass="97481">MDGWFSNITTSLAHVVSEASAHLDQALLDSNSNSTSAEPASLTPELTVVSASGLLTPKMEALTLQKNLTLDSLNSFSASTGDFFSGIISSTSTSSHLLNLANQQLINNDQSNSAENDKNASAPPPSLGPPQSPSHLELRLVLLSDTSPSSVPSAREHPPEASLKSPIAKYPTTQILSNAIDVNLPTEIIESTRKGSESTNLQSKEAPTPIPLANIAEHVNPSTQLTEEQRLISIISQREQQILSALLANTLLSDDIADLKKQIDALPAAAPNNSTSSHDSTSSHAAFEEFARRLDVSEKLSNSAIKDRDKYNANLASLQSSFDETLRQLSEREEKIKILLEEGEKLSKNELKMSTITKKLRAKEAESESLIKDQSKKIENLTLELSDLKEKLSRLIESEKKLGESLGSSLDVSERQAKQIAKLENELTAAKGEASSFKALLERARADLQEFRKLEADTKSVAHAEALEAEILANETLHKQMLDQRKQFTNVQAALQKQVFDFQSALARVEDEANWKEDNFRKEIGQLQSQLQAAEERHEDLFAEARTADRPLVRQIESLQVQHTAARKDWQHIEINLTTRLQQAEREILKYTEREKFNSQRYEDLNLQFQMLEFQFSRERQERSRIQAELEEKAAKLDNSDRSVSDLTAKLTVLKNSHTRVLEDAESKFQHMFQEERDRIVRERAEVDDLRLLSEKTNIIVGVPATTTIPSSLGIGVNGTSSAGYGPMRVNSFSSADGIVSPSGYETDSNRGGSFEFGVSSVHVQQNMVVERLYRNLKQLQGQVSSLQTQLQMVTCTRDELAEELLKATLEVTEAKTSASKINSLSLQLGDLNQRYMAALELLGEKTEQVEDLQINISELKKIQKEEIEELMKLKK</sequence>
<dbReference type="InterPro" id="IPR052602">
    <property type="entry name" value="Growth_transcription_reg"/>
</dbReference>
<name>A0AAD5T6C7_9FUNG</name>
<comment type="caution">
    <text evidence="7">The sequence shown here is derived from an EMBL/GenBank/DDBJ whole genome shotgun (WGS) entry which is preliminary data.</text>
</comment>
<comment type="subcellular location">
    <subcellularLocation>
        <location evidence="1">Golgi apparatus</location>
    </subcellularLocation>
</comment>
<dbReference type="PANTHER" id="PTHR46515:SF1">
    <property type="entry name" value="TATA ELEMENT MODULATORY FACTOR"/>
    <property type="match status" value="1"/>
</dbReference>
<dbReference type="GO" id="GO:0005783">
    <property type="term" value="C:endoplasmic reticulum"/>
    <property type="evidence" value="ECO:0007669"/>
    <property type="project" value="TreeGrafter"/>
</dbReference>
<evidence type="ECO:0000256" key="2">
    <source>
        <dbReference type="ARBA" id="ARBA00023034"/>
    </source>
</evidence>
<feature type="region of interest" description="Disordered" evidence="5">
    <location>
        <begin position="110"/>
        <end position="134"/>
    </location>
</feature>
<keyword evidence="2" id="KW-0333">Golgi apparatus</keyword>
<feature type="coiled-coil region" evidence="4">
    <location>
        <begin position="517"/>
        <end position="544"/>
    </location>
</feature>
<evidence type="ECO:0000313" key="7">
    <source>
        <dbReference type="EMBL" id="KAJ3131571.1"/>
    </source>
</evidence>
<evidence type="ECO:0000256" key="3">
    <source>
        <dbReference type="ARBA" id="ARBA00023054"/>
    </source>
</evidence>
<organism evidence="7 8">
    <name type="scientific">Physocladia obscura</name>
    <dbReference type="NCBI Taxonomy" id="109957"/>
    <lineage>
        <taxon>Eukaryota</taxon>
        <taxon>Fungi</taxon>
        <taxon>Fungi incertae sedis</taxon>
        <taxon>Chytridiomycota</taxon>
        <taxon>Chytridiomycota incertae sedis</taxon>
        <taxon>Chytridiomycetes</taxon>
        <taxon>Chytridiales</taxon>
        <taxon>Chytriomycetaceae</taxon>
        <taxon>Physocladia</taxon>
    </lineage>
</organism>
<dbReference type="AlphaFoldDB" id="A0AAD5T6C7"/>
<accession>A0AAD5T6C7</accession>
<evidence type="ECO:0000256" key="4">
    <source>
        <dbReference type="SAM" id="Coils"/>
    </source>
</evidence>
<keyword evidence="8" id="KW-1185">Reference proteome</keyword>
<dbReference type="InterPro" id="IPR022091">
    <property type="entry name" value="TMF_TATA-bd"/>
</dbReference>
<protein>
    <submittedName>
        <fullName evidence="7">TATA element modulatory factor 1</fullName>
    </submittedName>
</protein>
<dbReference type="EMBL" id="JADGJH010000289">
    <property type="protein sequence ID" value="KAJ3131571.1"/>
    <property type="molecule type" value="Genomic_DNA"/>
</dbReference>
<dbReference type="Pfam" id="PF12325">
    <property type="entry name" value="TMF_TATA_bd"/>
    <property type="match status" value="1"/>
</dbReference>
<reference evidence="7" key="1">
    <citation type="submission" date="2020-05" db="EMBL/GenBank/DDBJ databases">
        <title>Phylogenomic resolution of chytrid fungi.</title>
        <authorList>
            <person name="Stajich J.E."/>
            <person name="Amses K."/>
            <person name="Simmons R."/>
            <person name="Seto K."/>
            <person name="Myers J."/>
            <person name="Bonds A."/>
            <person name="Quandt C.A."/>
            <person name="Barry K."/>
            <person name="Liu P."/>
            <person name="Grigoriev I."/>
            <person name="Longcore J.E."/>
            <person name="James T.Y."/>
        </authorList>
    </citation>
    <scope>NUCLEOTIDE SEQUENCE</scope>
    <source>
        <strain evidence="7">JEL0513</strain>
    </source>
</reference>
<feature type="coiled-coil region" evidence="4">
    <location>
        <begin position="322"/>
        <end position="440"/>
    </location>
</feature>
<proteinExistence type="predicted"/>
<feature type="compositionally biased region" description="Pro residues" evidence="5">
    <location>
        <begin position="122"/>
        <end position="132"/>
    </location>
</feature>
<evidence type="ECO:0000313" key="8">
    <source>
        <dbReference type="Proteomes" id="UP001211907"/>
    </source>
</evidence>
<evidence type="ECO:0000256" key="1">
    <source>
        <dbReference type="ARBA" id="ARBA00004555"/>
    </source>
</evidence>